<dbReference type="AlphaFoldDB" id="A0A0B3RWK7"/>
<comment type="subcellular location">
    <subcellularLocation>
        <location evidence="10">Cell inner membrane</location>
    </subcellularLocation>
    <subcellularLocation>
        <location evidence="2">Cell membrane</location>
        <topology evidence="2">Single-pass membrane protein</topology>
    </subcellularLocation>
</comment>
<proteinExistence type="inferred from homology"/>
<protein>
    <recommendedName>
        <fullName evidence="10">Flagellar protein FliL</fullName>
    </recommendedName>
</protein>
<accession>A0A0B3RWK7</accession>
<evidence type="ECO:0000256" key="11">
    <source>
        <dbReference type="SAM" id="MobiDB-lite"/>
    </source>
</evidence>
<keyword evidence="7 10" id="KW-0283">Flagellar rotation</keyword>
<dbReference type="RefSeq" id="WP_043142908.1">
    <property type="nucleotide sequence ID" value="NZ_JSUQ01000011.1"/>
</dbReference>
<comment type="similarity">
    <text evidence="3 10">Belongs to the FliL family.</text>
</comment>
<dbReference type="InterPro" id="IPR005503">
    <property type="entry name" value="FliL"/>
</dbReference>
<evidence type="ECO:0000256" key="6">
    <source>
        <dbReference type="ARBA" id="ARBA00022692"/>
    </source>
</evidence>
<keyword evidence="12" id="KW-0969">Cilium</keyword>
<dbReference type="PATRIC" id="fig|1515334.3.peg.2960"/>
<dbReference type="GO" id="GO:0005886">
    <property type="term" value="C:plasma membrane"/>
    <property type="evidence" value="ECO:0007669"/>
    <property type="project" value="UniProtKB-SubCell"/>
</dbReference>
<evidence type="ECO:0000256" key="1">
    <source>
        <dbReference type="ARBA" id="ARBA00002254"/>
    </source>
</evidence>
<evidence type="ECO:0000313" key="13">
    <source>
        <dbReference type="Proteomes" id="UP000030960"/>
    </source>
</evidence>
<evidence type="ECO:0000256" key="3">
    <source>
        <dbReference type="ARBA" id="ARBA00008281"/>
    </source>
</evidence>
<feature type="compositionally biased region" description="Basic and acidic residues" evidence="11">
    <location>
        <begin position="40"/>
        <end position="63"/>
    </location>
</feature>
<keyword evidence="9 10" id="KW-0472">Membrane</keyword>
<keyword evidence="6" id="KW-0812">Transmembrane</keyword>
<keyword evidence="10" id="KW-0997">Cell inner membrane</keyword>
<dbReference type="Pfam" id="PF03748">
    <property type="entry name" value="FliL"/>
    <property type="match status" value="1"/>
</dbReference>
<sequence>MLKKLFPLILALVGTGAGVGAGLVLAPSDEDPKHVAADAHDDEHADKDHAEPPAADGHKDDGHSGSGNEYVKMNNQFVIPIMSTERVEALVVASLSIEVSSGGSQAVYEREPKLRDVFLQVMFDHANIGGFEGAFTAGERMDILRSALLDAARSVLGTDVKDVLITEIARQDAA</sequence>
<keyword evidence="8" id="KW-1133">Transmembrane helix</keyword>
<gene>
    <name evidence="12" type="ORF">OA50_02942</name>
</gene>
<evidence type="ECO:0000256" key="7">
    <source>
        <dbReference type="ARBA" id="ARBA00022779"/>
    </source>
</evidence>
<evidence type="ECO:0000256" key="4">
    <source>
        <dbReference type="ARBA" id="ARBA00022475"/>
    </source>
</evidence>
<name>A0A0B3RWK7_9RHOB</name>
<dbReference type="GO" id="GO:0071973">
    <property type="term" value="P:bacterial-type flagellum-dependent cell motility"/>
    <property type="evidence" value="ECO:0007669"/>
    <property type="project" value="InterPro"/>
</dbReference>
<dbReference type="GO" id="GO:0006935">
    <property type="term" value="P:chemotaxis"/>
    <property type="evidence" value="ECO:0007669"/>
    <property type="project" value="UniProtKB-KW"/>
</dbReference>
<keyword evidence="5 10" id="KW-0145">Chemotaxis</keyword>
<evidence type="ECO:0000313" key="12">
    <source>
        <dbReference type="EMBL" id="KHQ52467.1"/>
    </source>
</evidence>
<dbReference type="OrthoDB" id="7864548at2"/>
<evidence type="ECO:0000256" key="2">
    <source>
        <dbReference type="ARBA" id="ARBA00004162"/>
    </source>
</evidence>
<dbReference type="STRING" id="561184.SAMN05216376_109121"/>
<dbReference type="Proteomes" id="UP000030960">
    <property type="component" value="Unassembled WGS sequence"/>
</dbReference>
<evidence type="ECO:0000256" key="8">
    <source>
        <dbReference type="ARBA" id="ARBA00022989"/>
    </source>
</evidence>
<comment type="function">
    <text evidence="1 10">Controls the rotational direction of flagella during chemotaxis.</text>
</comment>
<dbReference type="GO" id="GO:0009425">
    <property type="term" value="C:bacterial-type flagellum basal body"/>
    <property type="evidence" value="ECO:0007669"/>
    <property type="project" value="InterPro"/>
</dbReference>
<dbReference type="EMBL" id="JSUQ01000011">
    <property type="protein sequence ID" value="KHQ52467.1"/>
    <property type="molecule type" value="Genomic_DNA"/>
</dbReference>
<keyword evidence="4" id="KW-1003">Cell membrane</keyword>
<keyword evidence="12" id="KW-0282">Flagellum</keyword>
<reference evidence="12 13" key="1">
    <citation type="submission" date="2014-10" db="EMBL/GenBank/DDBJ databases">
        <title>Genome sequence of Ponticoccus sp. strain UMTAT08 isolated from clonal culture of toxic dinoflagellate Alexandrium tamiyavanichii.</title>
        <authorList>
            <person name="Gan H.Y."/>
            <person name="Muhd D.-D."/>
            <person name="Mohd Noor M.E."/>
            <person name="Yeong Y.S."/>
            <person name="Usup G."/>
        </authorList>
    </citation>
    <scope>NUCLEOTIDE SEQUENCE [LARGE SCALE GENOMIC DNA]</scope>
    <source>
        <strain evidence="12 13">UMTAT08</strain>
    </source>
</reference>
<feature type="region of interest" description="Disordered" evidence="11">
    <location>
        <begin position="40"/>
        <end position="67"/>
    </location>
</feature>
<keyword evidence="13" id="KW-1185">Reference proteome</keyword>
<evidence type="ECO:0000256" key="10">
    <source>
        <dbReference type="RuleBase" id="RU364125"/>
    </source>
</evidence>
<evidence type="ECO:0000256" key="5">
    <source>
        <dbReference type="ARBA" id="ARBA00022500"/>
    </source>
</evidence>
<keyword evidence="12" id="KW-0966">Cell projection</keyword>
<evidence type="ECO:0000256" key="9">
    <source>
        <dbReference type="ARBA" id="ARBA00023136"/>
    </source>
</evidence>
<organism evidence="12 13">
    <name type="scientific">Mameliella alba</name>
    <dbReference type="NCBI Taxonomy" id="561184"/>
    <lineage>
        <taxon>Bacteria</taxon>
        <taxon>Pseudomonadati</taxon>
        <taxon>Pseudomonadota</taxon>
        <taxon>Alphaproteobacteria</taxon>
        <taxon>Rhodobacterales</taxon>
        <taxon>Roseobacteraceae</taxon>
        <taxon>Mameliella</taxon>
    </lineage>
</organism>
<comment type="caution">
    <text evidence="12">The sequence shown here is derived from an EMBL/GenBank/DDBJ whole genome shotgun (WGS) entry which is preliminary data.</text>
</comment>